<evidence type="ECO:0000259" key="2">
    <source>
        <dbReference type="PROSITE" id="PS50878"/>
    </source>
</evidence>
<dbReference type="InterPro" id="IPR025960">
    <property type="entry name" value="RVT_N"/>
</dbReference>
<reference evidence="3" key="1">
    <citation type="journal article" date="2021" name="Proc. Natl. Acad. Sci. U.S.A.">
        <title>Global biogeography of chemosynthetic symbionts reveals both localized and globally distributed symbiont groups. .</title>
        <authorList>
            <person name="Osvatic J.T."/>
            <person name="Wilkins L.G.E."/>
            <person name="Leibrecht L."/>
            <person name="Leray M."/>
            <person name="Zauner S."/>
            <person name="Polzin J."/>
            <person name="Camacho Y."/>
            <person name="Gros O."/>
            <person name="van Gils J.A."/>
            <person name="Eisen J.A."/>
            <person name="Petersen J.M."/>
            <person name="Yuen B."/>
        </authorList>
    </citation>
    <scope>NUCLEOTIDE SEQUENCE</scope>
    <source>
        <strain evidence="3">MAGclacostrist055</strain>
    </source>
</reference>
<dbReference type="InterPro" id="IPR051083">
    <property type="entry name" value="GrpII_Intron_Splice-Mob/Def"/>
</dbReference>
<organism evidence="3 4">
    <name type="scientific">Candidatus Thiodiazotropha taylori</name>
    <dbReference type="NCBI Taxonomy" id="2792791"/>
    <lineage>
        <taxon>Bacteria</taxon>
        <taxon>Pseudomonadati</taxon>
        <taxon>Pseudomonadota</taxon>
        <taxon>Gammaproteobacteria</taxon>
        <taxon>Chromatiales</taxon>
        <taxon>Sedimenticolaceae</taxon>
        <taxon>Candidatus Thiodiazotropha</taxon>
    </lineage>
</organism>
<dbReference type="InterPro" id="IPR043502">
    <property type="entry name" value="DNA/RNA_pol_sf"/>
</dbReference>
<dbReference type="EMBL" id="JAEPCR010000008">
    <property type="protein sequence ID" value="MCG7977182.1"/>
    <property type="molecule type" value="Genomic_DNA"/>
</dbReference>
<dbReference type="SUPFAM" id="SSF56672">
    <property type="entry name" value="DNA/RNA polymerases"/>
    <property type="match status" value="1"/>
</dbReference>
<dbReference type="Pfam" id="PF13655">
    <property type="entry name" value="RVT_N"/>
    <property type="match status" value="1"/>
</dbReference>
<dbReference type="AlphaFoldDB" id="A0A9E4NHR8"/>
<dbReference type="InterPro" id="IPR030931">
    <property type="entry name" value="Group_II_RT_mat"/>
</dbReference>
<dbReference type="Proteomes" id="UP000886674">
    <property type="component" value="Unassembled WGS sequence"/>
</dbReference>
<evidence type="ECO:0000313" key="3">
    <source>
        <dbReference type="EMBL" id="MCG7977182.1"/>
    </source>
</evidence>
<dbReference type="EC" id="2.7.7.49" evidence="3"/>
<comment type="caution">
    <text evidence="3">The sequence shown here is derived from an EMBL/GenBank/DDBJ whole genome shotgun (WGS) entry which is preliminary data.</text>
</comment>
<gene>
    <name evidence="3" type="primary">ltrA</name>
    <name evidence="3" type="ORF">JAY77_03400</name>
</gene>
<dbReference type="InterPro" id="IPR000477">
    <property type="entry name" value="RT_dom"/>
</dbReference>
<accession>A0A9E4NHR8</accession>
<evidence type="ECO:0000256" key="1">
    <source>
        <dbReference type="ARBA" id="ARBA00034120"/>
    </source>
</evidence>
<name>A0A9E4NHR8_9GAMM</name>
<proteinExistence type="inferred from homology"/>
<dbReference type="NCBIfam" id="TIGR04416">
    <property type="entry name" value="group_II_RT_mat"/>
    <property type="match status" value="1"/>
</dbReference>
<evidence type="ECO:0000313" key="4">
    <source>
        <dbReference type="Proteomes" id="UP000886674"/>
    </source>
</evidence>
<dbReference type="GO" id="GO:0003964">
    <property type="term" value="F:RNA-directed DNA polymerase activity"/>
    <property type="evidence" value="ECO:0007669"/>
    <property type="project" value="UniProtKB-KW"/>
</dbReference>
<dbReference type="PANTHER" id="PTHR34047">
    <property type="entry name" value="NUCLEAR INTRON MATURASE 1, MITOCHONDRIAL-RELATED"/>
    <property type="match status" value="1"/>
</dbReference>
<feature type="domain" description="Reverse transcriptase" evidence="2">
    <location>
        <begin position="95"/>
        <end position="334"/>
    </location>
</feature>
<dbReference type="Pfam" id="PF00078">
    <property type="entry name" value="RVT_1"/>
    <property type="match status" value="1"/>
</dbReference>
<sequence length="558" mass="63965">MNVNITTMPACAPSDRTVDWHSIDWSQCHENVRKLQARIVKATKEGRWGKVKALQRLLTTSFSGKALAVKRVTSNKGRNTPGVDGEIWSTPGAKSKGMLSLKRRGYRPAALRRIYIPKANGKRRPLGIPTIHDRAMQALHLLALDPVAETTADPNSYGFRPNRSTADSIEQCFKALARKDRAQWILEGDIRGCFDNISHDWLVANVPMDKVVLRKWLNAGYMESKAWFATREGTPQGGIISPVLANLALDGLETLLAKQFPRELKRGGKRHYLKVNMVRYADDFIITGTSRELLEQEVLPLVVSFLRERGLELSPEKTVITHIDRGFDFLGQNVRKYNGKLLVKPSKKNVKAFLLKVRSLIKKHRMAPQLRLLEILNPVIRGWANYHRHVVSKEIFNKVDHLIWRALWNWARFRHPNKGHRWVLRRYFHPVGSRNLVFGIALSEAEAENMGRARTNLVNASELPIRRHRKIESQANPYDPDWSEYFEERLRSKMLLTRKGGKRVLSLWLDQDGICPICQQSLNLDEWWYSRQAGFCDIGDRAGYVDLVLVHKSCSLQV</sequence>
<dbReference type="PANTHER" id="PTHR34047:SF10">
    <property type="entry name" value="GROUP II INTRON-ASSOCIATED OPEN READING FRAME"/>
    <property type="match status" value="1"/>
</dbReference>
<dbReference type="CDD" id="cd01651">
    <property type="entry name" value="RT_G2_intron"/>
    <property type="match status" value="1"/>
</dbReference>
<dbReference type="InterPro" id="IPR013597">
    <property type="entry name" value="Mat_intron_G2"/>
</dbReference>
<comment type="similarity">
    <text evidence="1">Belongs to the bacterial reverse transcriptase family.</text>
</comment>
<keyword evidence="3" id="KW-0695">RNA-directed DNA polymerase</keyword>
<protein>
    <submittedName>
        <fullName evidence="3">Group II intron reverse transcriptase/maturase</fullName>
        <ecNumber evidence="3">2.7.7.49</ecNumber>
    </submittedName>
</protein>
<dbReference type="Pfam" id="PF08388">
    <property type="entry name" value="GIIM"/>
    <property type="match status" value="1"/>
</dbReference>
<keyword evidence="3" id="KW-0808">Transferase</keyword>
<keyword evidence="3" id="KW-0548">Nucleotidyltransferase</keyword>
<dbReference type="PROSITE" id="PS50878">
    <property type="entry name" value="RT_POL"/>
    <property type="match status" value="1"/>
</dbReference>